<dbReference type="SUPFAM" id="SSF51110">
    <property type="entry name" value="alpha-D-mannose-specific plant lectins"/>
    <property type="match status" value="2"/>
</dbReference>
<name>A0ABV7WJY1_9MICO</name>
<dbReference type="Gene3D" id="3.30.1380.10">
    <property type="match status" value="1"/>
</dbReference>
<dbReference type="Proteomes" id="UP001595685">
    <property type="component" value="Unassembled WGS sequence"/>
</dbReference>
<dbReference type="PROSITE" id="PS50927">
    <property type="entry name" value="BULB_LECTIN"/>
    <property type="match status" value="2"/>
</dbReference>
<reference evidence="4" key="1">
    <citation type="journal article" date="2019" name="Int. J. Syst. Evol. Microbiol.">
        <title>The Global Catalogue of Microorganisms (GCM) 10K type strain sequencing project: providing services to taxonomists for standard genome sequencing and annotation.</title>
        <authorList>
            <consortium name="The Broad Institute Genomics Platform"/>
            <consortium name="The Broad Institute Genome Sequencing Center for Infectious Disease"/>
            <person name="Wu L."/>
            <person name="Ma J."/>
        </authorList>
    </citation>
    <scope>NUCLEOTIDE SEQUENCE [LARGE SCALE GENOMIC DNA]</scope>
    <source>
        <strain evidence="4">NCAIM B.02333</strain>
    </source>
</reference>
<feature type="signal peptide" evidence="1">
    <location>
        <begin position="1"/>
        <end position="27"/>
    </location>
</feature>
<dbReference type="InterPro" id="IPR039561">
    <property type="entry name" value="Peptidase_M15C"/>
</dbReference>
<dbReference type="SUPFAM" id="SSF55166">
    <property type="entry name" value="Hedgehog/DD-peptidase"/>
    <property type="match status" value="1"/>
</dbReference>
<proteinExistence type="predicted"/>
<accession>A0ABV7WJY1</accession>
<dbReference type="InterPro" id="IPR001480">
    <property type="entry name" value="Bulb-type_lectin_dom"/>
</dbReference>
<comment type="caution">
    <text evidence="3">The sequence shown here is derived from an EMBL/GenBank/DDBJ whole genome shotgun (WGS) entry which is preliminary data.</text>
</comment>
<evidence type="ECO:0000259" key="2">
    <source>
        <dbReference type="PROSITE" id="PS50927"/>
    </source>
</evidence>
<keyword evidence="1" id="KW-0732">Signal</keyword>
<organism evidence="3 4">
    <name type="scientific">Aquipuribacter hungaricus</name>
    <dbReference type="NCBI Taxonomy" id="545624"/>
    <lineage>
        <taxon>Bacteria</taxon>
        <taxon>Bacillati</taxon>
        <taxon>Actinomycetota</taxon>
        <taxon>Actinomycetes</taxon>
        <taxon>Micrococcales</taxon>
        <taxon>Intrasporangiaceae</taxon>
        <taxon>Aquipuribacter</taxon>
    </lineage>
</organism>
<protein>
    <submittedName>
        <fullName evidence="3">M15 family metallopeptidase</fullName>
    </submittedName>
</protein>
<dbReference type="EMBL" id="JBHRWW010000015">
    <property type="protein sequence ID" value="MFC3690069.1"/>
    <property type="molecule type" value="Genomic_DNA"/>
</dbReference>
<feature type="domain" description="Bulb-type lectin" evidence="2">
    <location>
        <begin position="57"/>
        <end position="162"/>
    </location>
</feature>
<dbReference type="RefSeq" id="WP_340294738.1">
    <property type="nucleotide sequence ID" value="NZ_JBBEOI010000179.1"/>
</dbReference>
<dbReference type="InterPro" id="IPR009045">
    <property type="entry name" value="Zn_M74/Hedgehog-like"/>
</dbReference>
<evidence type="ECO:0000313" key="3">
    <source>
        <dbReference type="EMBL" id="MFC3690069.1"/>
    </source>
</evidence>
<dbReference type="Pfam" id="PF13539">
    <property type="entry name" value="Peptidase_M15_4"/>
    <property type="match status" value="1"/>
</dbReference>
<feature type="domain" description="Bulb-type lectin" evidence="2">
    <location>
        <begin position="165"/>
        <end position="273"/>
    </location>
</feature>
<dbReference type="Gene3D" id="2.90.10.10">
    <property type="entry name" value="Bulb-type lectin domain"/>
    <property type="match status" value="3"/>
</dbReference>
<dbReference type="InterPro" id="IPR036426">
    <property type="entry name" value="Bulb-type_lectin_dom_sf"/>
</dbReference>
<evidence type="ECO:0000256" key="1">
    <source>
        <dbReference type="SAM" id="SignalP"/>
    </source>
</evidence>
<sequence length="467" mass="47863">MTRRAPALAALLGTLLLALPVAGPAGAAPAGTSRTTTATTTTASTAAASTAAASATTAAAVPVDDLVAGQRVVDGTAQLVMQGDGNLVLYRDGRPAWHTSTAGHPGARLDRQGDGNLVVYAADGRALWSSGTHGLGAVALVLEGGSLVLAHPSGRPVWRDGTYLGDRLLPGASLAAGDRLVSPGRAWSLVLQPDGNLVTYRSGGGAAWSSRTDGSGADRLLLQEDGNLVLSGAGRPLWHTGTPGTATARLVLQEDGNAVLYGGTRALWDSAGHTGRAAVRVLPPFASSVAPVTEADLGASYRPGCPVGPSSLRQLTVSHVTLDGTVAQGRVVVHADLAARTVEVFRRLYEQRFPLQQMVPSSAFGGSDDAVMAAGSTSGFNCRRTTSGTAWSEHAYGRALDVNPVQNPYVSGATVLPEAGRAYLDRTRVRPGMVTPAVVAAFADGGFSWGGAWSSAKDYQHFSTTGR</sequence>
<dbReference type="SMART" id="SM00108">
    <property type="entry name" value="B_lectin"/>
    <property type="match status" value="2"/>
</dbReference>
<gene>
    <name evidence="3" type="ORF">ACFOLH_17115</name>
</gene>
<evidence type="ECO:0000313" key="4">
    <source>
        <dbReference type="Proteomes" id="UP001595685"/>
    </source>
</evidence>
<keyword evidence="4" id="KW-1185">Reference proteome</keyword>
<feature type="chain" id="PRO_5047027960" evidence="1">
    <location>
        <begin position="28"/>
        <end position="467"/>
    </location>
</feature>
<dbReference type="Gene3D" id="2.90.10.30">
    <property type="match status" value="1"/>
</dbReference>